<comment type="caution">
    <text evidence="1">The sequence shown here is derived from an EMBL/GenBank/DDBJ whole genome shotgun (WGS) entry which is preliminary data.</text>
</comment>
<dbReference type="RefSeq" id="WP_305112776.1">
    <property type="nucleotide sequence ID" value="NZ_JAUTIX010000009.1"/>
</dbReference>
<dbReference type="SUPFAM" id="SSF48498">
    <property type="entry name" value="Tetracyclin repressor-like, C-terminal domain"/>
    <property type="match status" value="1"/>
</dbReference>
<dbReference type="AlphaFoldDB" id="A0AA90SNN4"/>
<evidence type="ECO:0000313" key="2">
    <source>
        <dbReference type="Proteomes" id="UP001178281"/>
    </source>
</evidence>
<proteinExistence type="predicted"/>
<dbReference type="Proteomes" id="UP001178281">
    <property type="component" value="Unassembled WGS sequence"/>
</dbReference>
<name>A0AA90SNN4_9ACTN</name>
<dbReference type="InterPro" id="IPR036271">
    <property type="entry name" value="Tet_transcr_reg_TetR-rel_C_sf"/>
</dbReference>
<evidence type="ECO:0000313" key="1">
    <source>
        <dbReference type="EMBL" id="MDP0400373.1"/>
    </source>
</evidence>
<dbReference type="Gene3D" id="1.10.10.60">
    <property type="entry name" value="Homeodomain-like"/>
    <property type="match status" value="1"/>
</dbReference>
<protein>
    <submittedName>
        <fullName evidence="1">TetR/AcrR family transcriptional regulator</fullName>
    </submittedName>
</protein>
<gene>
    <name evidence="1" type="ORF">Q7X28_20845</name>
</gene>
<organism evidence="1 2">
    <name type="scientific">Tsukamurella strandjordii</name>
    <dbReference type="NCBI Taxonomy" id="147577"/>
    <lineage>
        <taxon>Bacteria</taxon>
        <taxon>Bacillati</taxon>
        <taxon>Actinomycetota</taxon>
        <taxon>Actinomycetes</taxon>
        <taxon>Mycobacteriales</taxon>
        <taxon>Tsukamurellaceae</taxon>
        <taxon>Tsukamurella</taxon>
    </lineage>
</organism>
<reference evidence="1" key="1">
    <citation type="submission" date="2023-08" db="EMBL/GenBank/DDBJ databases">
        <title>The draft genome of Tsukamurella strandjordii strain 050030.</title>
        <authorList>
            <person name="Zhao F."/>
            <person name="Feng Y."/>
            <person name="Zong Z."/>
        </authorList>
    </citation>
    <scope>NUCLEOTIDE SEQUENCE</scope>
    <source>
        <strain evidence="1">050030</strain>
    </source>
</reference>
<keyword evidence="2" id="KW-1185">Reference proteome</keyword>
<accession>A0AA90SNN4</accession>
<dbReference type="SUPFAM" id="SSF46689">
    <property type="entry name" value="Homeodomain-like"/>
    <property type="match status" value="1"/>
</dbReference>
<sequence length="187" mass="19295">MPRGVAIDGVRQRLFAAAETVILREGAGGLRGRAVTTEAGVATGLLHAHFGDFEGFLVAYAVDRSFLLTAAAGEIESLRPPDLGDALASLPQPAATAFARLLAARPDLQGKAAEILGAESAGFAGLTDGVAQYLTAARDDGHLAATTDPAALAYAIIAVLLRAWHEGDREALWRPVIRALLSSAATA</sequence>
<dbReference type="InterPro" id="IPR009057">
    <property type="entry name" value="Homeodomain-like_sf"/>
</dbReference>
<dbReference type="Gene3D" id="1.10.357.10">
    <property type="entry name" value="Tetracycline Repressor, domain 2"/>
    <property type="match status" value="1"/>
</dbReference>
<dbReference type="EMBL" id="JAUTIX010000009">
    <property type="protein sequence ID" value="MDP0400373.1"/>
    <property type="molecule type" value="Genomic_DNA"/>
</dbReference>